<comment type="function">
    <text evidence="10">Catalyzes the synthesis of alpha-ribazole-5'-phosphate from nicotinate mononucleotide (NAMN) and 5,6-dimethylbenzimidazole (DMB).</text>
</comment>
<dbReference type="GO" id="GO:0009236">
    <property type="term" value="P:cobalamin biosynthetic process"/>
    <property type="evidence" value="ECO:0007669"/>
    <property type="project" value="UniProtKB-UniRule"/>
</dbReference>
<keyword evidence="5 10" id="KW-0169">Cobalamin biosynthesis</keyword>
<dbReference type="NCBIfam" id="TIGR03160">
    <property type="entry name" value="cobT_DBIPRT"/>
    <property type="match status" value="1"/>
</dbReference>
<keyword evidence="7 10" id="KW-0808">Transferase</keyword>
<dbReference type="InterPro" id="IPR003200">
    <property type="entry name" value="Nict_dMeBzImd_PRibTrfase"/>
</dbReference>
<dbReference type="PANTHER" id="PTHR43463:SF1">
    <property type="entry name" value="NICOTINATE-NUCLEOTIDE--DIMETHYLBENZIMIDAZOLE PHOSPHORIBOSYLTRANSFERASE"/>
    <property type="match status" value="1"/>
</dbReference>
<organism evidence="11">
    <name type="scientific">Meiothermus ruber</name>
    <dbReference type="NCBI Taxonomy" id="277"/>
    <lineage>
        <taxon>Bacteria</taxon>
        <taxon>Thermotogati</taxon>
        <taxon>Deinococcota</taxon>
        <taxon>Deinococci</taxon>
        <taxon>Thermales</taxon>
        <taxon>Thermaceae</taxon>
        <taxon>Meiothermus</taxon>
    </lineage>
</organism>
<dbReference type="Gene3D" id="3.40.50.10210">
    <property type="match status" value="1"/>
</dbReference>
<feature type="active site" description="Proton acceptor" evidence="10">
    <location>
        <position position="313"/>
    </location>
</feature>
<comment type="caution">
    <text evidence="11">The sequence shown here is derived from an EMBL/GenBank/DDBJ whole genome shotgun (WGS) entry which is preliminary data.</text>
</comment>
<comment type="pathway">
    <text evidence="1 10">Nucleoside biosynthesis; alpha-ribazole biosynthesis; alpha-ribazole from 5,6-dimethylbenzimidazole: step 1/2.</text>
</comment>
<dbReference type="NCBIfam" id="NF000996">
    <property type="entry name" value="PRK00105.1"/>
    <property type="match status" value="1"/>
</dbReference>
<dbReference type="HAMAP" id="MF_00230">
    <property type="entry name" value="CobT"/>
    <property type="match status" value="1"/>
</dbReference>
<evidence type="ECO:0000256" key="8">
    <source>
        <dbReference type="ARBA" id="ARBA00030686"/>
    </source>
</evidence>
<dbReference type="PANTHER" id="PTHR43463">
    <property type="entry name" value="NICOTINATE-NUCLEOTIDE--DIMETHYLBENZIMIDAZOLE PHOSPHORIBOSYLTRANSFERASE"/>
    <property type="match status" value="1"/>
</dbReference>
<evidence type="ECO:0000256" key="5">
    <source>
        <dbReference type="ARBA" id="ARBA00022573"/>
    </source>
</evidence>
<dbReference type="InterPro" id="IPR036087">
    <property type="entry name" value="Nict_dMeBzImd_PRibTrfase_sf"/>
</dbReference>
<reference evidence="11" key="1">
    <citation type="journal article" date="2020" name="mSystems">
        <title>Genome- and Community-Level Interaction Insights into Carbon Utilization and Element Cycling Functions of Hydrothermarchaeota in Hydrothermal Sediment.</title>
        <authorList>
            <person name="Zhou Z."/>
            <person name="Liu Y."/>
            <person name="Xu W."/>
            <person name="Pan J."/>
            <person name="Luo Z.H."/>
            <person name="Li M."/>
        </authorList>
    </citation>
    <scope>NUCLEOTIDE SEQUENCE [LARGE SCALE GENOMIC DNA]</scope>
    <source>
        <strain evidence="11">SpSt-524</strain>
    </source>
</reference>
<evidence type="ECO:0000256" key="6">
    <source>
        <dbReference type="ARBA" id="ARBA00022676"/>
    </source>
</evidence>
<evidence type="ECO:0000256" key="4">
    <source>
        <dbReference type="ARBA" id="ARBA00015486"/>
    </source>
</evidence>
<dbReference type="InterPro" id="IPR017846">
    <property type="entry name" value="Nict_dMeBzImd_PRibTrfase_bact"/>
</dbReference>
<dbReference type="Pfam" id="PF02277">
    <property type="entry name" value="DBI_PRT"/>
    <property type="match status" value="1"/>
</dbReference>
<evidence type="ECO:0000256" key="1">
    <source>
        <dbReference type="ARBA" id="ARBA00005049"/>
    </source>
</evidence>
<dbReference type="GO" id="GO:0008939">
    <property type="term" value="F:nicotinate-nucleotide-dimethylbenzimidazole phosphoribosyltransferase activity"/>
    <property type="evidence" value="ECO:0007669"/>
    <property type="project" value="UniProtKB-UniRule"/>
</dbReference>
<comment type="similarity">
    <text evidence="2 10">Belongs to the CobT family.</text>
</comment>
<dbReference type="UniPathway" id="UPA00061">
    <property type="reaction ID" value="UER00516"/>
</dbReference>
<name>A0A7C3DRT2_MEIRU</name>
<evidence type="ECO:0000256" key="7">
    <source>
        <dbReference type="ARBA" id="ARBA00022679"/>
    </source>
</evidence>
<evidence type="ECO:0000256" key="2">
    <source>
        <dbReference type="ARBA" id="ARBA00007110"/>
    </source>
</evidence>
<dbReference type="RefSeq" id="WP_409656385.1">
    <property type="nucleotide sequence ID" value="NZ_JBKBUW010000026.1"/>
</dbReference>
<protein>
    <recommendedName>
        <fullName evidence="4 10">Nicotinate-nucleotide--dimethylbenzimidazole phosphoribosyltransferase</fullName>
        <shortName evidence="10">NN:DBI PRT</shortName>
        <ecNumber evidence="3 10">2.4.2.21</ecNumber>
    </recommendedName>
    <alternativeName>
        <fullName evidence="8 10">N(1)-alpha-phosphoribosyltransferase</fullName>
    </alternativeName>
</protein>
<dbReference type="InterPro" id="IPR023195">
    <property type="entry name" value="Nict_dMeBzImd_PRibTrfase_N"/>
</dbReference>
<dbReference type="FunFam" id="3.40.50.10210:FF:000001">
    <property type="entry name" value="Nicotinate-nucleotide--dimethylbenzimidazole phosphoribosyltransferase"/>
    <property type="match status" value="1"/>
</dbReference>
<proteinExistence type="inferred from homology"/>
<evidence type="ECO:0000313" key="11">
    <source>
        <dbReference type="EMBL" id="HFG21292.1"/>
    </source>
</evidence>
<dbReference type="EC" id="2.4.2.21" evidence="3 10"/>
<dbReference type="Gene3D" id="1.10.1610.10">
    <property type="match status" value="1"/>
</dbReference>
<evidence type="ECO:0000256" key="10">
    <source>
        <dbReference type="HAMAP-Rule" id="MF_00230"/>
    </source>
</evidence>
<comment type="catalytic activity">
    <reaction evidence="9 10">
        <text>5,6-dimethylbenzimidazole + nicotinate beta-D-ribonucleotide = alpha-ribazole 5'-phosphate + nicotinate + H(+)</text>
        <dbReference type="Rhea" id="RHEA:11196"/>
        <dbReference type="ChEBI" id="CHEBI:15378"/>
        <dbReference type="ChEBI" id="CHEBI:15890"/>
        <dbReference type="ChEBI" id="CHEBI:32544"/>
        <dbReference type="ChEBI" id="CHEBI:57502"/>
        <dbReference type="ChEBI" id="CHEBI:57918"/>
        <dbReference type="EC" id="2.4.2.21"/>
    </reaction>
</comment>
<dbReference type="SUPFAM" id="SSF52733">
    <property type="entry name" value="Nicotinate mononucleotide:5,6-dimethylbenzimidazole phosphoribosyltransferase (CobT)"/>
    <property type="match status" value="1"/>
</dbReference>
<evidence type="ECO:0000256" key="9">
    <source>
        <dbReference type="ARBA" id="ARBA00047340"/>
    </source>
</evidence>
<keyword evidence="6 10" id="KW-0328">Glycosyltransferase</keyword>
<gene>
    <name evidence="10 11" type="primary">cobT</name>
    <name evidence="11" type="ORF">ENS82_11395</name>
</gene>
<sequence>MMHFNIPPIPQEWLAQARAHQDQLTKPPGSLGYLEELGVRLAAIQQTLRPALGKGAVIVCAADHGVTAEGVSAYPSEVTAQMLLNFRAGGAAINQIARAADAQVYVLDVGINSPVPSPERVRSGTGNIAQEAAMTRAEAEQAIRVGAEAARRAIAEGATLLAAGDMGIGNTTAAAALTAALLGLEAEAVTGRGTGVDEARYQQKVQVVRRALHRAQTRLGDLTQAGPLELLTELGGLEIAAIAGVFLAGAEAGLPLVTDGFPVTAGALLACRIEPNVREYLFAGHRSLEPGHRRQLEALGLRPILELDMRLGEGTGAVLSFPILRAAASVMAGMATFAQAGVSQTTAP</sequence>
<evidence type="ECO:0000256" key="3">
    <source>
        <dbReference type="ARBA" id="ARBA00011991"/>
    </source>
</evidence>
<dbReference type="EMBL" id="DSWI01000026">
    <property type="protein sequence ID" value="HFG21292.1"/>
    <property type="molecule type" value="Genomic_DNA"/>
</dbReference>
<dbReference type="CDD" id="cd02439">
    <property type="entry name" value="DMB-PRT_CobT"/>
    <property type="match status" value="1"/>
</dbReference>
<accession>A0A7C3DRT2</accession>
<dbReference type="AlphaFoldDB" id="A0A7C3DRT2"/>